<feature type="transmembrane region" description="Helical" evidence="12">
    <location>
        <begin position="6"/>
        <end position="23"/>
    </location>
</feature>
<dbReference type="EMBL" id="JACHFM010000002">
    <property type="protein sequence ID" value="MBB5222696.1"/>
    <property type="molecule type" value="Genomic_DNA"/>
</dbReference>
<keyword evidence="6" id="KW-0808">Transferase</keyword>
<evidence type="ECO:0000256" key="3">
    <source>
        <dbReference type="ARBA" id="ARBA00022553"/>
    </source>
</evidence>
<evidence type="ECO:0000313" key="14">
    <source>
        <dbReference type="EMBL" id="MBB5222696.1"/>
    </source>
</evidence>
<comment type="catalytic activity">
    <reaction evidence="1">
        <text>ATP + protein L-histidine = ADP + protein N-phospho-L-histidine.</text>
        <dbReference type="EC" id="2.7.13.3"/>
    </reaction>
</comment>
<dbReference type="GO" id="GO:0005524">
    <property type="term" value="F:ATP binding"/>
    <property type="evidence" value="ECO:0007669"/>
    <property type="project" value="UniProtKB-KW"/>
</dbReference>
<organism evidence="14 15">
    <name type="scientific">Amaricoccus macauensis</name>
    <dbReference type="NCBI Taxonomy" id="57001"/>
    <lineage>
        <taxon>Bacteria</taxon>
        <taxon>Pseudomonadati</taxon>
        <taxon>Pseudomonadota</taxon>
        <taxon>Alphaproteobacteria</taxon>
        <taxon>Rhodobacterales</taxon>
        <taxon>Paracoccaceae</taxon>
        <taxon>Amaricoccus</taxon>
    </lineage>
</organism>
<sequence>MNLAELAPGFVAVCAIVIVASLAHPHGRRALGAGALPIGGILVASAIMHTAGHHPSGAGTAALLGIASAGLWLVTLARLPDQRAADAARRETELSDRRFREALARSNITVFAQDTDLRYTWMYNPRLGVSAESVLGRTANELVEPDLLSEADALKRKAIEAGLTVNDTVALHTPEEGRLYFDMTVVPTFDAAGEIDGILCSAFDVTEMRLFEVRLTAMAAQLATAYQRFELALDDSPITVFEQGPGLRYTFVYNPPPGLTATDFLDRTDAEIFSERDAHRLQGPKQRVLTSGGRETVEIEVEVAGTVRYYELTVEAKRDSAGGIVGLVGTTLDLTERRRDEKRIRLMLRELTHRSKNLLAVIQAMARKTASLSGDLESFVSDFSLRLRAIAAAHDLLVSQSWHGADLRELLRASLAATIDPESPQVSLDGEPMLLTPDAAQNLGLAFHELATNASKYGALSVPAGQLAVAWERIPGEVRLRWTETGGPAVIPPERHGFGRVLLERLVGVTLNGSVKLDFRPEGLVCEIRFPESGVAVSPPAAPLTDEAGPAS</sequence>
<evidence type="ECO:0000256" key="1">
    <source>
        <dbReference type="ARBA" id="ARBA00000085"/>
    </source>
</evidence>
<dbReference type="InterPro" id="IPR011102">
    <property type="entry name" value="Sig_transdc_His_kinase_HWE"/>
</dbReference>
<dbReference type="InterPro" id="IPR000700">
    <property type="entry name" value="PAS-assoc_C"/>
</dbReference>
<dbReference type="EC" id="2.7.13.3" evidence="2"/>
<evidence type="ECO:0000256" key="12">
    <source>
        <dbReference type="SAM" id="Phobius"/>
    </source>
</evidence>
<dbReference type="SMART" id="SM00911">
    <property type="entry name" value="HWE_HK"/>
    <property type="match status" value="1"/>
</dbReference>
<comment type="caution">
    <text evidence="14">The sequence shown here is derived from an EMBL/GenBank/DDBJ whole genome shotgun (WGS) entry which is preliminary data.</text>
</comment>
<keyword evidence="15" id="KW-1185">Reference proteome</keyword>
<dbReference type="AlphaFoldDB" id="A0A840SS92"/>
<evidence type="ECO:0000256" key="7">
    <source>
        <dbReference type="ARBA" id="ARBA00022737"/>
    </source>
</evidence>
<dbReference type="RefSeq" id="WP_184149961.1">
    <property type="nucleotide sequence ID" value="NZ_JACHFM010000002.1"/>
</dbReference>
<feature type="transmembrane region" description="Helical" evidence="12">
    <location>
        <begin position="30"/>
        <end position="51"/>
    </location>
</feature>
<keyword evidence="3" id="KW-0597">Phosphoprotein</keyword>
<dbReference type="Pfam" id="PF07536">
    <property type="entry name" value="HWE_HK"/>
    <property type="match status" value="1"/>
</dbReference>
<feature type="domain" description="PAC" evidence="13">
    <location>
        <begin position="165"/>
        <end position="217"/>
    </location>
</feature>
<dbReference type="Proteomes" id="UP000549457">
    <property type="component" value="Unassembled WGS sequence"/>
</dbReference>
<dbReference type="InterPro" id="IPR000014">
    <property type="entry name" value="PAS"/>
</dbReference>
<protein>
    <recommendedName>
        <fullName evidence="2">histidine kinase</fullName>
        <ecNumber evidence="2">2.7.13.3</ecNumber>
    </recommendedName>
</protein>
<evidence type="ECO:0000259" key="13">
    <source>
        <dbReference type="PROSITE" id="PS50113"/>
    </source>
</evidence>
<gene>
    <name evidence="14" type="ORF">HNP73_002632</name>
</gene>
<keyword evidence="12" id="KW-0472">Membrane</keyword>
<evidence type="ECO:0000256" key="5">
    <source>
        <dbReference type="ARBA" id="ARBA00022643"/>
    </source>
</evidence>
<keyword evidence="10" id="KW-0067">ATP-binding</keyword>
<dbReference type="PANTHER" id="PTHR41523:SF8">
    <property type="entry name" value="ETHYLENE RESPONSE SENSOR PROTEIN"/>
    <property type="match status" value="1"/>
</dbReference>
<dbReference type="InterPro" id="IPR035965">
    <property type="entry name" value="PAS-like_dom_sf"/>
</dbReference>
<dbReference type="Gene3D" id="3.30.450.20">
    <property type="entry name" value="PAS domain"/>
    <property type="match status" value="2"/>
</dbReference>
<evidence type="ECO:0000256" key="6">
    <source>
        <dbReference type="ARBA" id="ARBA00022679"/>
    </source>
</evidence>
<evidence type="ECO:0000256" key="10">
    <source>
        <dbReference type="ARBA" id="ARBA00022840"/>
    </source>
</evidence>
<evidence type="ECO:0000256" key="2">
    <source>
        <dbReference type="ARBA" id="ARBA00012438"/>
    </source>
</evidence>
<keyword evidence="9" id="KW-0418">Kinase</keyword>
<evidence type="ECO:0000256" key="9">
    <source>
        <dbReference type="ARBA" id="ARBA00022777"/>
    </source>
</evidence>
<keyword evidence="5" id="KW-0288">FMN</keyword>
<feature type="domain" description="PAC" evidence="13">
    <location>
        <begin position="292"/>
        <end position="346"/>
    </location>
</feature>
<dbReference type="Pfam" id="PF08448">
    <property type="entry name" value="PAS_4"/>
    <property type="match status" value="2"/>
</dbReference>
<reference evidence="14 15" key="1">
    <citation type="submission" date="2020-08" db="EMBL/GenBank/DDBJ databases">
        <title>Genomic Encyclopedia of Type Strains, Phase IV (KMG-IV): sequencing the most valuable type-strain genomes for metagenomic binning, comparative biology and taxonomic classification.</title>
        <authorList>
            <person name="Goeker M."/>
        </authorList>
    </citation>
    <scope>NUCLEOTIDE SEQUENCE [LARGE SCALE GENOMIC DNA]</scope>
    <source>
        <strain evidence="14 15">DSM 101730</strain>
    </source>
</reference>
<evidence type="ECO:0000256" key="11">
    <source>
        <dbReference type="ARBA" id="ARBA00023026"/>
    </source>
</evidence>
<dbReference type="InterPro" id="IPR013656">
    <property type="entry name" value="PAS_4"/>
</dbReference>
<dbReference type="NCBIfam" id="TIGR00229">
    <property type="entry name" value="sensory_box"/>
    <property type="match status" value="1"/>
</dbReference>
<accession>A0A840SS92</accession>
<keyword evidence="12" id="KW-0812">Transmembrane</keyword>
<feature type="transmembrane region" description="Helical" evidence="12">
    <location>
        <begin position="57"/>
        <end position="79"/>
    </location>
</feature>
<dbReference type="PROSITE" id="PS50113">
    <property type="entry name" value="PAC"/>
    <property type="match status" value="2"/>
</dbReference>
<evidence type="ECO:0000256" key="4">
    <source>
        <dbReference type="ARBA" id="ARBA00022630"/>
    </source>
</evidence>
<keyword evidence="12" id="KW-1133">Transmembrane helix</keyword>
<keyword evidence="11" id="KW-0843">Virulence</keyword>
<dbReference type="InterPro" id="IPR036890">
    <property type="entry name" value="HATPase_C_sf"/>
</dbReference>
<dbReference type="SUPFAM" id="SSF55785">
    <property type="entry name" value="PYP-like sensor domain (PAS domain)"/>
    <property type="match status" value="2"/>
</dbReference>
<dbReference type="Gene3D" id="3.30.565.10">
    <property type="entry name" value="Histidine kinase-like ATPase, C-terminal domain"/>
    <property type="match status" value="1"/>
</dbReference>
<dbReference type="GO" id="GO:0004673">
    <property type="term" value="F:protein histidine kinase activity"/>
    <property type="evidence" value="ECO:0007669"/>
    <property type="project" value="UniProtKB-EC"/>
</dbReference>
<evidence type="ECO:0000313" key="15">
    <source>
        <dbReference type="Proteomes" id="UP000549457"/>
    </source>
</evidence>
<proteinExistence type="predicted"/>
<keyword evidence="4" id="KW-0285">Flavoprotein</keyword>
<evidence type="ECO:0000256" key="8">
    <source>
        <dbReference type="ARBA" id="ARBA00022741"/>
    </source>
</evidence>
<dbReference type="PANTHER" id="PTHR41523">
    <property type="entry name" value="TWO-COMPONENT SYSTEM SENSOR PROTEIN"/>
    <property type="match status" value="1"/>
</dbReference>
<keyword evidence="7" id="KW-0677">Repeat</keyword>
<name>A0A840SS92_9RHOB</name>
<keyword evidence="8" id="KW-0547">Nucleotide-binding</keyword>